<feature type="compositionally biased region" description="Basic and acidic residues" evidence="5">
    <location>
        <begin position="151"/>
        <end position="161"/>
    </location>
</feature>
<dbReference type="OrthoDB" id="681484at2759"/>
<proteinExistence type="predicted"/>
<keyword evidence="3" id="KW-0862">Zinc</keyword>
<protein>
    <recommendedName>
        <fullName evidence="6">SWIM-type domain-containing protein</fullName>
    </recommendedName>
</protein>
<reference evidence="7" key="1">
    <citation type="submission" date="2020-05" db="EMBL/GenBank/DDBJ databases">
        <title>WGS assembly of Panicum virgatum.</title>
        <authorList>
            <person name="Lovell J.T."/>
            <person name="Jenkins J."/>
            <person name="Shu S."/>
            <person name="Juenger T.E."/>
            <person name="Schmutz J."/>
        </authorList>
    </citation>
    <scope>NUCLEOTIDE SEQUENCE</scope>
    <source>
        <strain evidence="7">AP13</strain>
    </source>
</reference>
<keyword evidence="1" id="KW-0479">Metal-binding</keyword>
<name>A0A8T0P6V5_PANVG</name>
<evidence type="ECO:0000256" key="5">
    <source>
        <dbReference type="SAM" id="MobiDB-lite"/>
    </source>
</evidence>
<dbReference type="InterPro" id="IPR006564">
    <property type="entry name" value="Znf_PMZ"/>
</dbReference>
<feature type="compositionally biased region" description="Basic residues" evidence="5">
    <location>
        <begin position="173"/>
        <end position="182"/>
    </location>
</feature>
<dbReference type="EMBL" id="CM029052">
    <property type="protein sequence ID" value="KAG2556525.1"/>
    <property type="molecule type" value="Genomic_DNA"/>
</dbReference>
<feature type="domain" description="SWIM-type" evidence="6">
    <location>
        <begin position="1"/>
        <end position="26"/>
    </location>
</feature>
<dbReference type="AlphaFoldDB" id="A0A8T0P6V5"/>
<dbReference type="SMART" id="SM00575">
    <property type="entry name" value="ZnF_PMZ"/>
    <property type="match status" value="1"/>
</dbReference>
<dbReference type="Proteomes" id="UP000823388">
    <property type="component" value="Chromosome 8N"/>
</dbReference>
<evidence type="ECO:0000256" key="4">
    <source>
        <dbReference type="PROSITE-ProRule" id="PRU00325"/>
    </source>
</evidence>
<gene>
    <name evidence="7" type="ORF">PVAP13_8NG204003</name>
</gene>
<evidence type="ECO:0000256" key="3">
    <source>
        <dbReference type="ARBA" id="ARBA00022833"/>
    </source>
</evidence>
<dbReference type="PROSITE" id="PS50966">
    <property type="entry name" value="ZF_SWIM"/>
    <property type="match status" value="1"/>
</dbReference>
<keyword evidence="8" id="KW-1185">Reference proteome</keyword>
<evidence type="ECO:0000259" key="6">
    <source>
        <dbReference type="PROSITE" id="PS50966"/>
    </source>
</evidence>
<organism evidence="7 8">
    <name type="scientific">Panicum virgatum</name>
    <name type="common">Blackwell switchgrass</name>
    <dbReference type="NCBI Taxonomy" id="38727"/>
    <lineage>
        <taxon>Eukaryota</taxon>
        <taxon>Viridiplantae</taxon>
        <taxon>Streptophyta</taxon>
        <taxon>Embryophyta</taxon>
        <taxon>Tracheophyta</taxon>
        <taxon>Spermatophyta</taxon>
        <taxon>Magnoliopsida</taxon>
        <taxon>Liliopsida</taxon>
        <taxon>Poales</taxon>
        <taxon>Poaceae</taxon>
        <taxon>PACMAD clade</taxon>
        <taxon>Panicoideae</taxon>
        <taxon>Panicodae</taxon>
        <taxon>Paniceae</taxon>
        <taxon>Panicinae</taxon>
        <taxon>Panicum</taxon>
        <taxon>Panicum sect. Hiantes</taxon>
    </lineage>
</organism>
<evidence type="ECO:0000313" key="8">
    <source>
        <dbReference type="Proteomes" id="UP000823388"/>
    </source>
</evidence>
<evidence type="ECO:0000256" key="1">
    <source>
        <dbReference type="ARBA" id="ARBA00022723"/>
    </source>
</evidence>
<dbReference type="PANTHER" id="PTHR47482">
    <property type="entry name" value="OS11G0632001 PROTEIN"/>
    <property type="match status" value="1"/>
</dbReference>
<dbReference type="InterPro" id="IPR007527">
    <property type="entry name" value="Znf_SWIM"/>
</dbReference>
<evidence type="ECO:0000313" key="7">
    <source>
        <dbReference type="EMBL" id="KAG2556525.1"/>
    </source>
</evidence>
<comment type="caution">
    <text evidence="7">The sequence shown here is derived from an EMBL/GenBank/DDBJ whole genome shotgun (WGS) entry which is preliminary data.</text>
</comment>
<sequence length="182" mass="20839">MSCQCGLYEHLGMLCRHALKVLLHLDRQEIPKFNIMRRWTKEAVVYKAHGEQTDIASDADQMRKKALMLQTLQIVHGPSPVDEQMFKNAMEALRPADRTQREDPPFDGQYQCSLHDDAGPVPLSCPPRTMKGGRPPSTGLNAWLSRKDKKRTLDSSLRDPISEDWPEEEMPRSKKTQCLKDI</sequence>
<dbReference type="GO" id="GO:0008270">
    <property type="term" value="F:zinc ion binding"/>
    <property type="evidence" value="ECO:0007669"/>
    <property type="project" value="UniProtKB-KW"/>
</dbReference>
<keyword evidence="2 4" id="KW-0863">Zinc-finger</keyword>
<dbReference type="Pfam" id="PF04434">
    <property type="entry name" value="SWIM"/>
    <property type="match status" value="1"/>
</dbReference>
<accession>A0A8T0P6V5</accession>
<evidence type="ECO:0000256" key="2">
    <source>
        <dbReference type="ARBA" id="ARBA00022771"/>
    </source>
</evidence>
<dbReference type="PANTHER" id="PTHR47482:SF5">
    <property type="entry name" value="FAR1 DOMAIN-CONTAINING PROTEIN"/>
    <property type="match status" value="1"/>
</dbReference>
<feature type="region of interest" description="Disordered" evidence="5">
    <location>
        <begin position="125"/>
        <end position="182"/>
    </location>
</feature>